<dbReference type="eggNOG" id="COG3307">
    <property type="taxonomic scope" value="Bacteria"/>
</dbReference>
<accession>B9L034</accession>
<feature type="transmembrane region" description="Helical" evidence="5">
    <location>
        <begin position="70"/>
        <end position="89"/>
    </location>
</feature>
<organism evidence="7 8">
    <name type="scientific">Thermomicrobium roseum (strain ATCC 27502 / DSM 5159 / P-2)</name>
    <dbReference type="NCBI Taxonomy" id="309801"/>
    <lineage>
        <taxon>Bacteria</taxon>
        <taxon>Pseudomonadati</taxon>
        <taxon>Thermomicrobiota</taxon>
        <taxon>Thermomicrobia</taxon>
        <taxon>Thermomicrobiales</taxon>
        <taxon>Thermomicrobiaceae</taxon>
        <taxon>Thermomicrobium</taxon>
    </lineage>
</organism>
<dbReference type="PANTHER" id="PTHR37422:SF13">
    <property type="entry name" value="LIPOPOLYSACCHARIDE BIOSYNTHESIS PROTEIN PA4999-RELATED"/>
    <property type="match status" value="1"/>
</dbReference>
<dbReference type="PANTHER" id="PTHR37422">
    <property type="entry name" value="TEICHURONIC ACID BIOSYNTHESIS PROTEIN TUAE"/>
    <property type="match status" value="1"/>
</dbReference>
<protein>
    <submittedName>
        <fullName evidence="7">O-Antigen Polymerase family</fullName>
    </submittedName>
</protein>
<dbReference type="InterPro" id="IPR051533">
    <property type="entry name" value="WaaL-like"/>
</dbReference>
<reference evidence="7 8" key="1">
    <citation type="journal article" date="2009" name="PLoS ONE">
        <title>Complete genome sequence of the aerobic CO-oxidizing thermophile Thermomicrobium roseum.</title>
        <authorList>
            <person name="Wu D."/>
            <person name="Raymond J."/>
            <person name="Wu M."/>
            <person name="Chatterji S."/>
            <person name="Ren Q."/>
            <person name="Graham J.E."/>
            <person name="Bryant D.A."/>
            <person name="Robb F."/>
            <person name="Colman A."/>
            <person name="Tallon L.J."/>
            <person name="Badger J.H."/>
            <person name="Madupu R."/>
            <person name="Ward N.L."/>
            <person name="Eisen J.A."/>
        </authorList>
    </citation>
    <scope>NUCLEOTIDE SEQUENCE [LARGE SCALE GENOMIC DNA]</scope>
    <source>
        <strain evidence="8">ATCC 27502 / DSM 5159 / P-2</strain>
    </source>
</reference>
<dbReference type="RefSeq" id="WP_015921992.1">
    <property type="nucleotide sequence ID" value="NC_011959.1"/>
</dbReference>
<dbReference type="KEGG" id="tro:trd_1038"/>
<sequence>MPEGWLPIWPVADRTLAEPTLVRLAGALVAGIGAIALAIVLVLFGPLPAALVLPGIVATLLILSDVRAGLWVVLAVIALVPYAVIPVKIVITPPLLEMTGLGVLSVWLLRLFLRRDETIPSHPLLVAVMLFIAVAVFAFVLGVDRGYSSQTYHNFAKFLVSVSLFFVAWSSLQGHADVRRFTGVFLVLASVAAAIGLVLYAGGPRLTLAVLARLIPYGYPDTRIVRYIEDDPAKPMRLTSTSVDPNSFAGLLALAVVVAVTMTVAQRPAIPRWPAALAAIVSGSALLLTYSRAGWLGAAFGIGLVALARYRWLLVPGGIGLAGASVLGFGERFVERLWQGFMLQDPATRMRLEEYRTALAIIRDYPAFGVGFGAAPTIELWTGVSSIYLLIAERMGLLGLGTFLVAVMGIAWTGWRTWHRMAASAEGDLLLAWLGAQAAALLIGFFDHYYANISFPHMVATFWLTQAIVLVAGTRSTGTQHTEGGTA</sequence>
<feature type="transmembrane region" description="Helical" evidence="5">
    <location>
        <begin position="124"/>
        <end position="143"/>
    </location>
</feature>
<evidence type="ECO:0000256" key="3">
    <source>
        <dbReference type="ARBA" id="ARBA00022989"/>
    </source>
</evidence>
<feature type="domain" description="O-antigen ligase-related" evidence="6">
    <location>
        <begin position="277"/>
        <end position="404"/>
    </location>
</feature>
<dbReference type="Pfam" id="PF04932">
    <property type="entry name" value="Wzy_C"/>
    <property type="match status" value="1"/>
</dbReference>
<proteinExistence type="predicted"/>
<feature type="transmembrane region" description="Helical" evidence="5">
    <location>
        <begin position="277"/>
        <end position="307"/>
    </location>
</feature>
<dbReference type="AlphaFoldDB" id="B9L034"/>
<dbReference type="HOGENOM" id="CLU_560015_0_0_0"/>
<keyword evidence="4 5" id="KW-0472">Membrane</keyword>
<name>B9L034_THERP</name>
<dbReference type="OrthoDB" id="148456at2"/>
<dbReference type="STRING" id="309801.trd_1038"/>
<evidence type="ECO:0000313" key="7">
    <source>
        <dbReference type="EMBL" id="ACM06185.1"/>
    </source>
</evidence>
<evidence type="ECO:0000313" key="8">
    <source>
        <dbReference type="Proteomes" id="UP000000447"/>
    </source>
</evidence>
<evidence type="ECO:0000256" key="2">
    <source>
        <dbReference type="ARBA" id="ARBA00022692"/>
    </source>
</evidence>
<evidence type="ECO:0000259" key="6">
    <source>
        <dbReference type="Pfam" id="PF04932"/>
    </source>
</evidence>
<keyword evidence="2 5" id="KW-0812">Transmembrane</keyword>
<dbReference type="GO" id="GO:0016020">
    <property type="term" value="C:membrane"/>
    <property type="evidence" value="ECO:0007669"/>
    <property type="project" value="UniProtKB-SubCell"/>
</dbReference>
<gene>
    <name evidence="7" type="ordered locus">trd_1038</name>
</gene>
<feature type="transmembrane region" description="Helical" evidence="5">
    <location>
        <begin position="313"/>
        <end position="334"/>
    </location>
</feature>
<feature type="transmembrane region" description="Helical" evidence="5">
    <location>
        <begin position="452"/>
        <end position="472"/>
    </location>
</feature>
<feature type="transmembrane region" description="Helical" evidence="5">
    <location>
        <begin position="47"/>
        <end position="63"/>
    </location>
</feature>
<evidence type="ECO:0000256" key="1">
    <source>
        <dbReference type="ARBA" id="ARBA00004141"/>
    </source>
</evidence>
<feature type="transmembrane region" description="Helical" evidence="5">
    <location>
        <begin position="247"/>
        <end position="265"/>
    </location>
</feature>
<dbReference type="Proteomes" id="UP000000447">
    <property type="component" value="Chromosome"/>
</dbReference>
<keyword evidence="8" id="KW-1185">Reference proteome</keyword>
<comment type="subcellular location">
    <subcellularLocation>
        <location evidence="1">Membrane</location>
        <topology evidence="1">Multi-pass membrane protein</topology>
    </subcellularLocation>
</comment>
<feature type="transmembrane region" description="Helical" evidence="5">
    <location>
        <begin position="155"/>
        <end position="172"/>
    </location>
</feature>
<dbReference type="InterPro" id="IPR007016">
    <property type="entry name" value="O-antigen_ligase-rel_domated"/>
</dbReference>
<keyword evidence="3 5" id="KW-1133">Transmembrane helix</keyword>
<feature type="transmembrane region" description="Helical" evidence="5">
    <location>
        <begin position="427"/>
        <end position="446"/>
    </location>
</feature>
<evidence type="ECO:0000256" key="4">
    <source>
        <dbReference type="ARBA" id="ARBA00023136"/>
    </source>
</evidence>
<evidence type="ECO:0000256" key="5">
    <source>
        <dbReference type="SAM" id="Phobius"/>
    </source>
</evidence>
<dbReference type="EMBL" id="CP001275">
    <property type="protein sequence ID" value="ACM06185.1"/>
    <property type="molecule type" value="Genomic_DNA"/>
</dbReference>
<feature type="transmembrane region" description="Helical" evidence="5">
    <location>
        <begin position="395"/>
        <end position="415"/>
    </location>
</feature>
<feature type="transmembrane region" description="Helical" evidence="5">
    <location>
        <begin position="184"/>
        <end position="203"/>
    </location>
</feature>
<feature type="transmembrane region" description="Helical" evidence="5">
    <location>
        <begin position="21"/>
        <end position="41"/>
    </location>
</feature>